<dbReference type="AlphaFoldDB" id="A0A918ZFD6"/>
<evidence type="ECO:0000256" key="1">
    <source>
        <dbReference type="SAM" id="MobiDB-lite"/>
    </source>
</evidence>
<reference evidence="2" key="1">
    <citation type="journal article" date="2014" name="Int. J. Syst. Evol. Microbiol.">
        <title>Complete genome sequence of Corynebacterium casei LMG S-19264T (=DSM 44701T), isolated from a smear-ripened cheese.</title>
        <authorList>
            <consortium name="US DOE Joint Genome Institute (JGI-PGF)"/>
            <person name="Walter F."/>
            <person name="Albersmeier A."/>
            <person name="Kalinowski J."/>
            <person name="Ruckert C."/>
        </authorList>
    </citation>
    <scope>NUCLEOTIDE SEQUENCE</scope>
    <source>
        <strain evidence="2">CGMCC 4.7403</strain>
    </source>
</reference>
<name>A0A918ZFD6_9ACTN</name>
<reference evidence="2" key="2">
    <citation type="submission" date="2020-09" db="EMBL/GenBank/DDBJ databases">
        <authorList>
            <person name="Sun Q."/>
            <person name="Zhou Y."/>
        </authorList>
    </citation>
    <scope>NUCLEOTIDE SEQUENCE</scope>
    <source>
        <strain evidence="2">CGMCC 4.7403</strain>
    </source>
</reference>
<proteinExistence type="predicted"/>
<evidence type="ECO:0000313" key="2">
    <source>
        <dbReference type="EMBL" id="GHE48312.1"/>
    </source>
</evidence>
<keyword evidence="3" id="KW-1185">Reference proteome</keyword>
<feature type="region of interest" description="Disordered" evidence="1">
    <location>
        <begin position="76"/>
        <end position="96"/>
    </location>
</feature>
<accession>A0A918ZFD6</accession>
<dbReference type="Proteomes" id="UP000603227">
    <property type="component" value="Unassembled WGS sequence"/>
</dbReference>
<comment type="caution">
    <text evidence="2">The sequence shown here is derived from an EMBL/GenBank/DDBJ whole genome shotgun (WGS) entry which is preliminary data.</text>
</comment>
<organism evidence="2 3">
    <name type="scientific">Streptomyces capitiformicae</name>
    <dbReference type="NCBI Taxonomy" id="2014920"/>
    <lineage>
        <taxon>Bacteria</taxon>
        <taxon>Bacillati</taxon>
        <taxon>Actinomycetota</taxon>
        <taxon>Actinomycetes</taxon>
        <taxon>Kitasatosporales</taxon>
        <taxon>Streptomycetaceae</taxon>
        <taxon>Streptomyces</taxon>
    </lineage>
</organism>
<dbReference type="EMBL" id="BNAT01000032">
    <property type="protein sequence ID" value="GHE48312.1"/>
    <property type="molecule type" value="Genomic_DNA"/>
</dbReference>
<gene>
    <name evidence="2" type="ORF">GCM10017771_69420</name>
</gene>
<sequence>MSGSGEEHAVAATVEELLPIGGGDAAAGRGLLDETAEHRGELTASLAQVCAVQGDRVFSGYTTLRQELAHFGITLSKGDSWSPHADGGLTLSPPPP</sequence>
<evidence type="ECO:0000313" key="3">
    <source>
        <dbReference type="Proteomes" id="UP000603227"/>
    </source>
</evidence>
<protein>
    <submittedName>
        <fullName evidence="2">Uncharacterized protein</fullName>
    </submittedName>
</protein>